<keyword evidence="1" id="KW-0472">Membrane</keyword>
<evidence type="ECO:0000256" key="1">
    <source>
        <dbReference type="SAM" id="Phobius"/>
    </source>
</evidence>
<gene>
    <name evidence="3" type="ORF">EDD54_1134</name>
</gene>
<evidence type="ECO:0000259" key="2">
    <source>
        <dbReference type="Pfam" id="PF03413"/>
    </source>
</evidence>
<accession>A0A4R6RM69</accession>
<dbReference type="InterPro" id="IPR025711">
    <property type="entry name" value="PepSY"/>
</dbReference>
<evidence type="ECO:0000313" key="3">
    <source>
        <dbReference type="EMBL" id="TDP87245.1"/>
    </source>
</evidence>
<sequence>MTTTTADLGPPVRERTARFYFAAWRWHFYAGLYVAPFLIMLAVTGLIMLWSSTLYGRNGENTPVAVGTATVSVQAQADAAAAAVPGGSVSTYIAPNAADHVAGFRVDEGENSWIVLVDPYTGAVVDSTRRNGGWYDLADKIHGTLLIGTVGDRLIEIAASFGMVLIATGIYLWWPRQGRGLGAALRPDLAARRRPLWKSLHQTVGIWTAVILALFLVSGLSWAGIWGERFVQAWSTFPAEKWDAVPLSDATHAAMNHGGEKEVPWALEQTPMPASGSTAGAPGADAAPTLEGIVAWARAAGFEVRMQVSLPAGETGVWTVSRDSMSKDSHDPTSDRTVHLDRYTGRVLADVRYDDYSLAGKAMAIGIPLHEGDMGLVNALFNTVFCLSIVFLSVSGVVMWWQRRPKGVARLAAPPVAADVPMPKGAVLVMLAVSFAFPLAGLTLLAVLALDVLVVSRLPALRDALS</sequence>
<reference evidence="3 4" key="1">
    <citation type="submission" date="2019-03" db="EMBL/GenBank/DDBJ databases">
        <title>Genomic Encyclopedia of Type Strains, Phase IV (KMG-IV): sequencing the most valuable type-strain genomes for metagenomic binning, comparative biology and taxonomic classification.</title>
        <authorList>
            <person name="Goeker M."/>
        </authorList>
    </citation>
    <scope>NUCLEOTIDE SEQUENCE [LARGE SCALE GENOMIC DNA]</scope>
    <source>
        <strain evidence="3 4">DSM 102969</strain>
    </source>
</reference>
<dbReference type="Pfam" id="PF03413">
    <property type="entry name" value="PepSY"/>
    <property type="match status" value="1"/>
</dbReference>
<feature type="transmembrane region" description="Helical" evidence="1">
    <location>
        <begin position="154"/>
        <end position="174"/>
    </location>
</feature>
<feature type="transmembrane region" description="Helical" evidence="1">
    <location>
        <begin position="28"/>
        <end position="50"/>
    </location>
</feature>
<dbReference type="Pfam" id="PF03929">
    <property type="entry name" value="PepSY_TM"/>
    <property type="match status" value="1"/>
</dbReference>
<dbReference type="EMBL" id="SNXY01000006">
    <property type="protein sequence ID" value="TDP87245.1"/>
    <property type="molecule type" value="Genomic_DNA"/>
</dbReference>
<evidence type="ECO:0000313" key="4">
    <source>
        <dbReference type="Proteomes" id="UP000294547"/>
    </source>
</evidence>
<protein>
    <submittedName>
        <fullName evidence="3">Putative iron-regulated membrane protein</fullName>
    </submittedName>
</protein>
<feature type="transmembrane region" description="Helical" evidence="1">
    <location>
        <begin position="426"/>
        <end position="454"/>
    </location>
</feature>
<feature type="transmembrane region" description="Helical" evidence="1">
    <location>
        <begin position="379"/>
        <end position="401"/>
    </location>
</feature>
<dbReference type="OrthoDB" id="9791166at2"/>
<proteinExistence type="predicted"/>
<dbReference type="RefSeq" id="WP_126535768.1">
    <property type="nucleotide sequence ID" value="NZ_BSPM01000008.1"/>
</dbReference>
<feature type="domain" description="PepSY" evidence="2">
    <location>
        <begin position="72"/>
        <end position="127"/>
    </location>
</feature>
<dbReference type="Proteomes" id="UP000294547">
    <property type="component" value="Unassembled WGS sequence"/>
</dbReference>
<keyword evidence="4" id="KW-1185">Reference proteome</keyword>
<dbReference type="AlphaFoldDB" id="A0A4R6RM69"/>
<name>A0A4R6RM69_9HYPH</name>
<keyword evidence="1" id="KW-0812">Transmembrane</keyword>
<feature type="transmembrane region" description="Helical" evidence="1">
    <location>
        <begin position="204"/>
        <end position="225"/>
    </location>
</feature>
<comment type="caution">
    <text evidence="3">The sequence shown here is derived from an EMBL/GenBank/DDBJ whole genome shotgun (WGS) entry which is preliminary data.</text>
</comment>
<dbReference type="InterPro" id="IPR005625">
    <property type="entry name" value="PepSY-ass_TM"/>
</dbReference>
<dbReference type="PANTHER" id="PTHR34219">
    <property type="entry name" value="IRON-REGULATED INNER MEMBRANE PROTEIN-RELATED"/>
    <property type="match status" value="1"/>
</dbReference>
<keyword evidence="1" id="KW-1133">Transmembrane helix</keyword>
<dbReference type="PANTHER" id="PTHR34219:SF1">
    <property type="entry name" value="PEPSY DOMAIN-CONTAINING PROTEIN"/>
    <property type="match status" value="1"/>
</dbReference>
<organism evidence="3 4">
    <name type="scientific">Oharaeibacter diazotrophicus</name>
    <dbReference type="NCBI Taxonomy" id="1920512"/>
    <lineage>
        <taxon>Bacteria</taxon>
        <taxon>Pseudomonadati</taxon>
        <taxon>Pseudomonadota</taxon>
        <taxon>Alphaproteobacteria</taxon>
        <taxon>Hyphomicrobiales</taxon>
        <taxon>Pleomorphomonadaceae</taxon>
        <taxon>Oharaeibacter</taxon>
    </lineage>
</organism>